<gene>
    <name evidence="12" type="primary">mraY</name>
    <name evidence="15" type="ORF">DNFV4_01027</name>
</gene>
<evidence type="ECO:0000256" key="14">
    <source>
        <dbReference type="PIRSR" id="PIRSR600715-1"/>
    </source>
</evidence>
<dbReference type="GO" id="GO:0008963">
    <property type="term" value="F:phospho-N-acetylmuramoyl-pentapeptide-transferase activity"/>
    <property type="evidence" value="ECO:0007669"/>
    <property type="project" value="UniProtKB-UniRule"/>
</dbReference>
<protein>
    <recommendedName>
        <fullName evidence="12 13">Phospho-N-acetylmuramoyl-pentapeptide-transferase</fullName>
        <ecNumber evidence="12 13">2.7.8.13</ecNumber>
    </recommendedName>
    <alternativeName>
        <fullName evidence="12">UDP-MurNAc-pentapeptide phosphotransferase</fullName>
    </alternativeName>
</protein>
<evidence type="ECO:0000256" key="3">
    <source>
        <dbReference type="ARBA" id="ARBA00022618"/>
    </source>
</evidence>
<feature type="transmembrane region" description="Helical" evidence="12">
    <location>
        <begin position="337"/>
        <end position="356"/>
    </location>
</feature>
<feature type="transmembrane region" description="Helical" evidence="12">
    <location>
        <begin position="238"/>
        <end position="255"/>
    </location>
</feature>
<dbReference type="AlphaFoldDB" id="A0AA86MWX1"/>
<accession>A0AA86MWX1</accession>
<comment type="subcellular location">
    <subcellularLocation>
        <location evidence="12">Cell membrane</location>
        <topology evidence="12">Multi-pass membrane protein</topology>
    </subcellularLocation>
    <subcellularLocation>
        <location evidence="1">Membrane</location>
        <topology evidence="1">Multi-pass membrane protein</topology>
    </subcellularLocation>
</comment>
<dbReference type="InterPro" id="IPR003524">
    <property type="entry name" value="PNAcMuramoyl-5peptid_Trfase"/>
</dbReference>
<feature type="transmembrane region" description="Helical" evidence="12">
    <location>
        <begin position="262"/>
        <end position="282"/>
    </location>
</feature>
<evidence type="ECO:0000313" key="16">
    <source>
        <dbReference type="Proteomes" id="UP001179121"/>
    </source>
</evidence>
<keyword evidence="8 12" id="KW-1133">Transmembrane helix</keyword>
<evidence type="ECO:0000256" key="6">
    <source>
        <dbReference type="ARBA" id="ARBA00022960"/>
    </source>
</evidence>
<dbReference type="Pfam" id="PF00953">
    <property type="entry name" value="Glycos_transf_4"/>
    <property type="match status" value="1"/>
</dbReference>
<keyword evidence="16" id="KW-1185">Reference proteome</keyword>
<evidence type="ECO:0000256" key="13">
    <source>
        <dbReference type="NCBIfam" id="TIGR00445"/>
    </source>
</evidence>
<sequence>MLYNWLYPLHTEFSILNVFRYLSFRIIYASVTAFLIAFVLAPWLIKKLQEIKLGQQVRDDGPKRHLAKSGTPTMGGLLIIFAVVLATLLWADLTNKYVWLVILSTLGFGLIGFVDDYLKFIKAQSKGLTASQKFAGQVAIALAIGLILYFFLPGYSTKLSVPFFKNFTPELGWLYIPFVVLVIVGSSNAVNLTDGLDGLAVGPVMIASMAYTIVAYAAGHRLFADYLLIPHIEGAGEVGVFTAAIFGASLGFLWFNTYPATVFMGDVGSLPLGAALGTVAVISKHELLLLLVGGVFVIEAVSVIFQVLSFKSRGKRIFLMAPIHHHFEMKGWEEPKVVVRLWIIAILLALLSLSTLKLR</sequence>
<dbReference type="HAMAP" id="MF_00038">
    <property type="entry name" value="MraY"/>
    <property type="match status" value="1"/>
</dbReference>
<dbReference type="InterPro" id="IPR018480">
    <property type="entry name" value="PNAcMuramoyl-5peptid_Trfase_CS"/>
</dbReference>
<evidence type="ECO:0000256" key="9">
    <source>
        <dbReference type="ARBA" id="ARBA00023136"/>
    </source>
</evidence>
<comment type="catalytic activity">
    <reaction evidence="12">
        <text>UDP-N-acetyl-alpha-D-muramoyl-L-alanyl-gamma-D-glutamyl-meso-2,6-diaminopimeloyl-D-alanyl-D-alanine + di-trans,octa-cis-undecaprenyl phosphate = di-trans,octa-cis-undecaprenyl diphospho-N-acetyl-alpha-D-muramoyl-L-alanyl-D-glutamyl-meso-2,6-diaminopimeloyl-D-alanyl-D-alanine + UMP</text>
        <dbReference type="Rhea" id="RHEA:28386"/>
        <dbReference type="ChEBI" id="CHEBI:57865"/>
        <dbReference type="ChEBI" id="CHEBI:60392"/>
        <dbReference type="ChEBI" id="CHEBI:61386"/>
        <dbReference type="ChEBI" id="CHEBI:61387"/>
        <dbReference type="EC" id="2.7.8.13"/>
    </reaction>
</comment>
<feature type="transmembrane region" description="Helical" evidence="12">
    <location>
        <begin position="97"/>
        <end position="114"/>
    </location>
</feature>
<organism evidence="15 16">
    <name type="scientific">Nitrospira tepida</name>
    <dbReference type="NCBI Taxonomy" id="2973512"/>
    <lineage>
        <taxon>Bacteria</taxon>
        <taxon>Pseudomonadati</taxon>
        <taxon>Nitrospirota</taxon>
        <taxon>Nitrospiria</taxon>
        <taxon>Nitrospirales</taxon>
        <taxon>Nitrospiraceae</taxon>
        <taxon>Nitrospira</taxon>
    </lineage>
</organism>
<evidence type="ECO:0000256" key="10">
    <source>
        <dbReference type="ARBA" id="ARBA00023306"/>
    </source>
</evidence>
<keyword evidence="11 12" id="KW-0961">Cell wall biogenesis/degradation</keyword>
<feature type="transmembrane region" description="Helical" evidence="12">
    <location>
        <begin position="288"/>
        <end position="310"/>
    </location>
</feature>
<evidence type="ECO:0000313" key="15">
    <source>
        <dbReference type="EMBL" id="CAI4030599.1"/>
    </source>
</evidence>
<feature type="transmembrane region" description="Helical" evidence="12">
    <location>
        <begin position="199"/>
        <end position="218"/>
    </location>
</feature>
<keyword evidence="7 12" id="KW-0573">Peptidoglycan synthesis</keyword>
<dbReference type="InterPro" id="IPR000715">
    <property type="entry name" value="Glycosyl_transferase_4"/>
</dbReference>
<feature type="transmembrane region" description="Helical" evidence="12">
    <location>
        <begin position="172"/>
        <end position="192"/>
    </location>
</feature>
<dbReference type="KEGG" id="nti:DNFV4_01027"/>
<proteinExistence type="inferred from homology"/>
<feature type="transmembrane region" description="Helical" evidence="12">
    <location>
        <begin position="134"/>
        <end position="152"/>
    </location>
</feature>
<feature type="transmembrane region" description="Helical" evidence="12">
    <location>
        <begin position="26"/>
        <end position="45"/>
    </location>
</feature>
<keyword evidence="12 14" id="KW-0479">Metal-binding</keyword>
<dbReference type="GO" id="GO:0009252">
    <property type="term" value="P:peptidoglycan biosynthetic process"/>
    <property type="evidence" value="ECO:0007669"/>
    <property type="project" value="UniProtKB-UniRule"/>
</dbReference>
<comment type="function">
    <text evidence="12">Catalyzes the initial step of the lipid cycle reactions in the biosynthesis of the cell wall peptidoglycan: transfers peptidoglycan precursor phospho-MurNAc-pentapeptide from UDP-MurNAc-pentapeptide onto the lipid carrier undecaprenyl phosphate, yielding undecaprenyl-pyrophosphoryl-MurNAc-pentapeptide, known as lipid I.</text>
</comment>
<comment type="similarity">
    <text evidence="2 12">Belongs to the glycosyltransferase 4 family. MraY subfamily.</text>
</comment>
<evidence type="ECO:0000256" key="11">
    <source>
        <dbReference type="ARBA" id="ARBA00023316"/>
    </source>
</evidence>
<dbReference type="PROSITE" id="PS01348">
    <property type="entry name" value="MRAY_2"/>
    <property type="match status" value="1"/>
</dbReference>
<keyword evidence="12" id="KW-1003">Cell membrane</keyword>
<evidence type="ECO:0000256" key="8">
    <source>
        <dbReference type="ARBA" id="ARBA00022989"/>
    </source>
</evidence>
<keyword evidence="3 12" id="KW-0132">Cell division</keyword>
<dbReference type="EC" id="2.7.8.13" evidence="12 13"/>
<reference evidence="15" key="1">
    <citation type="submission" date="2022-10" db="EMBL/GenBank/DDBJ databases">
        <authorList>
            <person name="Koch H."/>
        </authorList>
    </citation>
    <scope>NUCLEOTIDE SEQUENCE</scope>
    <source>
        <strain evidence="15">DNF</strain>
    </source>
</reference>
<evidence type="ECO:0000256" key="2">
    <source>
        <dbReference type="ARBA" id="ARBA00005583"/>
    </source>
</evidence>
<dbReference type="Proteomes" id="UP001179121">
    <property type="component" value="Chromosome"/>
</dbReference>
<dbReference type="PANTHER" id="PTHR22926">
    <property type="entry name" value="PHOSPHO-N-ACETYLMURAMOYL-PENTAPEPTIDE-TRANSFERASE"/>
    <property type="match status" value="1"/>
</dbReference>
<feature type="binding site" evidence="14">
    <location>
        <position position="191"/>
    </location>
    <ligand>
        <name>Mg(2+)</name>
        <dbReference type="ChEBI" id="CHEBI:18420"/>
    </ligand>
</feature>
<keyword evidence="12 14" id="KW-0460">Magnesium</keyword>
<dbReference type="GO" id="GO:0051301">
    <property type="term" value="P:cell division"/>
    <property type="evidence" value="ECO:0007669"/>
    <property type="project" value="UniProtKB-KW"/>
</dbReference>
<keyword evidence="9 12" id="KW-0472">Membrane</keyword>
<evidence type="ECO:0000256" key="1">
    <source>
        <dbReference type="ARBA" id="ARBA00004141"/>
    </source>
</evidence>
<dbReference type="GO" id="GO:0008360">
    <property type="term" value="P:regulation of cell shape"/>
    <property type="evidence" value="ECO:0007669"/>
    <property type="project" value="UniProtKB-KW"/>
</dbReference>
<comment type="pathway">
    <text evidence="12">Cell wall biogenesis; peptidoglycan biosynthesis.</text>
</comment>
<dbReference type="RefSeq" id="WP_289267582.1">
    <property type="nucleotide sequence ID" value="NZ_OX365700.1"/>
</dbReference>
<evidence type="ECO:0000256" key="12">
    <source>
        <dbReference type="HAMAP-Rule" id="MF_00038"/>
    </source>
</evidence>
<evidence type="ECO:0000256" key="7">
    <source>
        <dbReference type="ARBA" id="ARBA00022984"/>
    </source>
</evidence>
<keyword evidence="6 12" id="KW-0133">Cell shape</keyword>
<feature type="binding site" evidence="14">
    <location>
        <position position="266"/>
    </location>
    <ligand>
        <name>Mg(2+)</name>
        <dbReference type="ChEBI" id="CHEBI:18420"/>
    </ligand>
</feature>
<evidence type="ECO:0000256" key="4">
    <source>
        <dbReference type="ARBA" id="ARBA00022679"/>
    </source>
</evidence>
<comment type="cofactor">
    <cofactor evidence="12 14">
        <name>Mg(2+)</name>
        <dbReference type="ChEBI" id="CHEBI:18420"/>
    </cofactor>
</comment>
<keyword evidence="5 12" id="KW-0812">Transmembrane</keyword>
<dbReference type="EMBL" id="OX365700">
    <property type="protein sequence ID" value="CAI4030599.1"/>
    <property type="molecule type" value="Genomic_DNA"/>
</dbReference>
<dbReference type="GO" id="GO:0005886">
    <property type="term" value="C:plasma membrane"/>
    <property type="evidence" value="ECO:0007669"/>
    <property type="project" value="UniProtKB-SubCell"/>
</dbReference>
<name>A0AA86MWX1_9BACT</name>
<dbReference type="PROSITE" id="PS01347">
    <property type="entry name" value="MRAY_1"/>
    <property type="match status" value="1"/>
</dbReference>
<dbReference type="GO" id="GO:0071555">
    <property type="term" value="P:cell wall organization"/>
    <property type="evidence" value="ECO:0007669"/>
    <property type="project" value="UniProtKB-KW"/>
</dbReference>
<feature type="transmembrane region" description="Helical" evidence="12">
    <location>
        <begin position="66"/>
        <end position="91"/>
    </location>
</feature>
<dbReference type="NCBIfam" id="TIGR00445">
    <property type="entry name" value="mraY"/>
    <property type="match status" value="1"/>
</dbReference>
<dbReference type="PANTHER" id="PTHR22926:SF5">
    <property type="entry name" value="PHOSPHO-N-ACETYLMURAMOYL-PENTAPEPTIDE-TRANSFERASE HOMOLOG"/>
    <property type="match status" value="1"/>
</dbReference>
<evidence type="ECO:0000256" key="5">
    <source>
        <dbReference type="ARBA" id="ARBA00022692"/>
    </source>
</evidence>
<keyword evidence="10 12" id="KW-0131">Cell cycle</keyword>
<keyword evidence="4 12" id="KW-0808">Transferase</keyword>
<dbReference type="GO" id="GO:0046872">
    <property type="term" value="F:metal ion binding"/>
    <property type="evidence" value="ECO:0007669"/>
    <property type="project" value="UniProtKB-KW"/>
</dbReference>
<dbReference type="Pfam" id="PF10555">
    <property type="entry name" value="MraY_sig1"/>
    <property type="match status" value="1"/>
</dbReference>
<dbReference type="CDD" id="cd06852">
    <property type="entry name" value="GT_MraY"/>
    <property type="match status" value="1"/>
</dbReference>